<dbReference type="AlphaFoldDB" id="A0A9K3P009"/>
<protein>
    <submittedName>
        <fullName evidence="1">Uncharacterized protein</fullName>
    </submittedName>
</protein>
<name>A0A9K3P009_HELAN</name>
<dbReference type="EMBL" id="MNCJ02000317">
    <property type="protein sequence ID" value="KAF5818989.1"/>
    <property type="molecule type" value="Genomic_DNA"/>
</dbReference>
<gene>
    <name evidence="1" type="ORF">HanXRQr2_Chr02g0072561</name>
</gene>
<evidence type="ECO:0000313" key="1">
    <source>
        <dbReference type="EMBL" id="KAF5818989.1"/>
    </source>
</evidence>
<reference evidence="1" key="1">
    <citation type="journal article" date="2017" name="Nature">
        <title>The sunflower genome provides insights into oil metabolism, flowering and Asterid evolution.</title>
        <authorList>
            <person name="Badouin H."/>
            <person name="Gouzy J."/>
            <person name="Grassa C.J."/>
            <person name="Murat F."/>
            <person name="Staton S.E."/>
            <person name="Cottret L."/>
            <person name="Lelandais-Briere C."/>
            <person name="Owens G.L."/>
            <person name="Carrere S."/>
            <person name="Mayjonade B."/>
            <person name="Legrand L."/>
            <person name="Gill N."/>
            <person name="Kane N.C."/>
            <person name="Bowers J.E."/>
            <person name="Hubner S."/>
            <person name="Bellec A."/>
            <person name="Berard A."/>
            <person name="Berges H."/>
            <person name="Blanchet N."/>
            <person name="Boniface M.C."/>
            <person name="Brunel D."/>
            <person name="Catrice O."/>
            <person name="Chaidir N."/>
            <person name="Claudel C."/>
            <person name="Donnadieu C."/>
            <person name="Faraut T."/>
            <person name="Fievet G."/>
            <person name="Helmstetter N."/>
            <person name="King M."/>
            <person name="Knapp S.J."/>
            <person name="Lai Z."/>
            <person name="Le Paslier M.C."/>
            <person name="Lippi Y."/>
            <person name="Lorenzon L."/>
            <person name="Mandel J.R."/>
            <person name="Marage G."/>
            <person name="Marchand G."/>
            <person name="Marquand E."/>
            <person name="Bret-Mestries E."/>
            <person name="Morien E."/>
            <person name="Nambeesan S."/>
            <person name="Nguyen T."/>
            <person name="Pegot-Espagnet P."/>
            <person name="Pouilly N."/>
            <person name="Raftis F."/>
            <person name="Sallet E."/>
            <person name="Schiex T."/>
            <person name="Thomas J."/>
            <person name="Vandecasteele C."/>
            <person name="Vares D."/>
            <person name="Vear F."/>
            <person name="Vautrin S."/>
            <person name="Crespi M."/>
            <person name="Mangin B."/>
            <person name="Burke J.M."/>
            <person name="Salse J."/>
            <person name="Munos S."/>
            <person name="Vincourt P."/>
            <person name="Rieseberg L.H."/>
            <person name="Langlade N.B."/>
        </authorList>
    </citation>
    <scope>NUCLEOTIDE SEQUENCE</scope>
    <source>
        <tissue evidence="1">Leaves</tissue>
    </source>
</reference>
<keyword evidence="2" id="KW-1185">Reference proteome</keyword>
<dbReference type="Gramene" id="mRNA:HanXRQr2_Chr02g0072561">
    <property type="protein sequence ID" value="CDS:HanXRQr2_Chr02g0072561.1"/>
    <property type="gene ID" value="HanXRQr2_Chr02g0072561"/>
</dbReference>
<comment type="caution">
    <text evidence="1">The sequence shown here is derived from an EMBL/GenBank/DDBJ whole genome shotgun (WGS) entry which is preliminary data.</text>
</comment>
<reference evidence="1" key="2">
    <citation type="submission" date="2020-06" db="EMBL/GenBank/DDBJ databases">
        <title>Helianthus annuus Genome sequencing and assembly Release 2.</title>
        <authorList>
            <person name="Gouzy J."/>
            <person name="Langlade N."/>
            <person name="Munos S."/>
        </authorList>
    </citation>
    <scope>NUCLEOTIDE SEQUENCE</scope>
    <source>
        <tissue evidence="1">Leaves</tissue>
    </source>
</reference>
<organism evidence="1 2">
    <name type="scientific">Helianthus annuus</name>
    <name type="common">Common sunflower</name>
    <dbReference type="NCBI Taxonomy" id="4232"/>
    <lineage>
        <taxon>Eukaryota</taxon>
        <taxon>Viridiplantae</taxon>
        <taxon>Streptophyta</taxon>
        <taxon>Embryophyta</taxon>
        <taxon>Tracheophyta</taxon>
        <taxon>Spermatophyta</taxon>
        <taxon>Magnoliopsida</taxon>
        <taxon>eudicotyledons</taxon>
        <taxon>Gunneridae</taxon>
        <taxon>Pentapetalae</taxon>
        <taxon>asterids</taxon>
        <taxon>campanulids</taxon>
        <taxon>Asterales</taxon>
        <taxon>Asteraceae</taxon>
        <taxon>Asteroideae</taxon>
        <taxon>Heliantheae alliance</taxon>
        <taxon>Heliantheae</taxon>
        <taxon>Helianthus</taxon>
    </lineage>
</organism>
<dbReference type="Proteomes" id="UP000215914">
    <property type="component" value="Unassembled WGS sequence"/>
</dbReference>
<proteinExistence type="predicted"/>
<sequence length="181" mass="21106">MMKNPSDELFEYDMNVLNLLCFDPFDLGIRQENMFVHSGWLVHNFMKSKFYWLVQVLTGVLESPDKRVETFGCDSRPSKLQLETKQQTLMTRDQQDLDSKSHDLDSRLDSRPPWLRLIYIPLETSHSQLEISWLRLKTACSRVETTWSRLGCLFPLLGQSVWTNHACYCLICVTVAMSCYG</sequence>
<accession>A0A9K3P009</accession>
<evidence type="ECO:0000313" key="2">
    <source>
        <dbReference type="Proteomes" id="UP000215914"/>
    </source>
</evidence>